<dbReference type="OrthoDB" id="5376590at2759"/>
<dbReference type="PRINTS" id="PR00368">
    <property type="entry name" value="FADPNR"/>
</dbReference>
<feature type="signal peptide" evidence="6">
    <location>
        <begin position="1"/>
        <end position="26"/>
    </location>
</feature>
<keyword evidence="5" id="KW-0560">Oxidoreductase</keyword>
<feature type="domain" description="FAD/NAD(P)-binding" evidence="7">
    <location>
        <begin position="239"/>
        <end position="422"/>
    </location>
</feature>
<evidence type="ECO:0000256" key="1">
    <source>
        <dbReference type="ARBA" id="ARBA00001974"/>
    </source>
</evidence>
<dbReference type="InterPro" id="IPR023753">
    <property type="entry name" value="FAD/NAD-binding_dom"/>
</dbReference>
<dbReference type="Gene3D" id="3.50.50.100">
    <property type="match status" value="2"/>
</dbReference>
<evidence type="ECO:0000259" key="7">
    <source>
        <dbReference type="Pfam" id="PF07992"/>
    </source>
</evidence>
<dbReference type="AlphaFoldDB" id="A0A9W7C5Y7"/>
<comment type="similarity">
    <text evidence="2">Belongs to the NADH dehydrogenase family.</text>
</comment>
<dbReference type="EMBL" id="BRXW01000044">
    <property type="protein sequence ID" value="GMI02502.1"/>
    <property type="molecule type" value="Genomic_DNA"/>
</dbReference>
<evidence type="ECO:0000256" key="3">
    <source>
        <dbReference type="ARBA" id="ARBA00022630"/>
    </source>
</evidence>
<evidence type="ECO:0000256" key="4">
    <source>
        <dbReference type="ARBA" id="ARBA00022827"/>
    </source>
</evidence>
<dbReference type="PANTHER" id="PTHR42913:SF3">
    <property type="entry name" value="64 KDA MITOCHONDRIAL NADH DEHYDROGENASE (EUROFUNG)"/>
    <property type="match status" value="1"/>
</dbReference>
<organism evidence="8 9">
    <name type="scientific">Triparma laevis f. longispina</name>
    <dbReference type="NCBI Taxonomy" id="1714387"/>
    <lineage>
        <taxon>Eukaryota</taxon>
        <taxon>Sar</taxon>
        <taxon>Stramenopiles</taxon>
        <taxon>Ochrophyta</taxon>
        <taxon>Bolidophyceae</taxon>
        <taxon>Parmales</taxon>
        <taxon>Triparmaceae</taxon>
        <taxon>Triparma</taxon>
    </lineage>
</organism>
<dbReference type="GO" id="GO:0003955">
    <property type="term" value="F:NAD(P)H dehydrogenase (quinone) activity"/>
    <property type="evidence" value="ECO:0007669"/>
    <property type="project" value="TreeGrafter"/>
</dbReference>
<dbReference type="InterPro" id="IPR051169">
    <property type="entry name" value="NADH-Q_oxidoreductase"/>
</dbReference>
<dbReference type="SUPFAM" id="SSF51905">
    <property type="entry name" value="FAD/NAD(P)-binding domain"/>
    <property type="match status" value="2"/>
</dbReference>
<sequence>MSSFTYKLNSLVLLALLFLCTPFARSFTLPFTPSTRSSLFAKKEVVILGGGFGGLYTALSFPKRDDLSITLIAPNDRFTFSPLLYELAVGKCSIDEVCPSYDSIFSDSESRNSINFIQSSIDSLSLSAKTVNLSNDTNAIKTLRYDYLIISTGKIPLSSHPILYTDYLKTSPRSQNKYIYSSKNSTLQGQFESINGTWISYKTSSNKIKKLRTSEALLLPSYPLNPPPSSSLINSVLNFTSINDALKLRKKLKTLNSTSKITIVGGGYSGVELCTSLKEILNCEVELIQRGDGVLKNSESEFNVRKSEETLKNNRIDITFNEEVIKTDYIATSVGDKVNVVLSGGGERLADLIIFTQHSIEVKTPYYGDLLLGDKMLIETDECLRCRNIEVKKVYKNIFGLGDIIKIDNDEGKSSAQKSMQQSSIVAYNVLAAVDNRKPLKFEYVDLGEMVSLGGEGVVSGLGGRVEVGGKVGGVVRKLVYSARMPTGKTKAMNFLGDFKRSKKSEL</sequence>
<comment type="caution">
    <text evidence="8">The sequence shown here is derived from an EMBL/GenBank/DDBJ whole genome shotgun (WGS) entry which is preliminary data.</text>
</comment>
<dbReference type="GO" id="GO:0019646">
    <property type="term" value="P:aerobic electron transport chain"/>
    <property type="evidence" value="ECO:0007669"/>
    <property type="project" value="TreeGrafter"/>
</dbReference>
<keyword evidence="9" id="KW-1185">Reference proteome</keyword>
<evidence type="ECO:0000313" key="8">
    <source>
        <dbReference type="EMBL" id="GMI02502.1"/>
    </source>
</evidence>
<evidence type="ECO:0000256" key="6">
    <source>
        <dbReference type="SAM" id="SignalP"/>
    </source>
</evidence>
<dbReference type="PANTHER" id="PTHR42913">
    <property type="entry name" value="APOPTOSIS-INDUCING FACTOR 1"/>
    <property type="match status" value="1"/>
</dbReference>
<gene>
    <name evidence="8" type="ORF">TrLO_g58</name>
</gene>
<feature type="domain" description="FAD/NAD(P)-binding" evidence="7">
    <location>
        <begin position="44"/>
        <end position="154"/>
    </location>
</feature>
<evidence type="ECO:0000256" key="5">
    <source>
        <dbReference type="ARBA" id="ARBA00023002"/>
    </source>
</evidence>
<feature type="chain" id="PRO_5040968778" description="FAD/NAD(P)-binding domain-containing protein" evidence="6">
    <location>
        <begin position="27"/>
        <end position="507"/>
    </location>
</feature>
<dbReference type="InterPro" id="IPR036188">
    <property type="entry name" value="FAD/NAD-bd_sf"/>
</dbReference>
<accession>A0A9W7C5Y7</accession>
<dbReference type="Proteomes" id="UP001165122">
    <property type="component" value="Unassembled WGS sequence"/>
</dbReference>
<keyword evidence="3" id="KW-0285">Flavoprotein</keyword>
<reference evidence="9" key="1">
    <citation type="journal article" date="2023" name="Commun. Biol.">
        <title>Genome analysis of Parmales, the sister group of diatoms, reveals the evolutionary specialization of diatoms from phago-mixotrophs to photoautotrophs.</title>
        <authorList>
            <person name="Ban H."/>
            <person name="Sato S."/>
            <person name="Yoshikawa S."/>
            <person name="Yamada K."/>
            <person name="Nakamura Y."/>
            <person name="Ichinomiya M."/>
            <person name="Sato N."/>
            <person name="Blanc-Mathieu R."/>
            <person name="Endo H."/>
            <person name="Kuwata A."/>
            <person name="Ogata H."/>
        </authorList>
    </citation>
    <scope>NUCLEOTIDE SEQUENCE [LARGE SCALE GENOMIC DNA]</scope>
    <source>
        <strain evidence="9">NIES 3700</strain>
    </source>
</reference>
<dbReference type="Pfam" id="PF07992">
    <property type="entry name" value="Pyr_redox_2"/>
    <property type="match status" value="2"/>
</dbReference>
<evidence type="ECO:0000313" key="9">
    <source>
        <dbReference type="Proteomes" id="UP001165122"/>
    </source>
</evidence>
<proteinExistence type="inferred from homology"/>
<name>A0A9W7C5Y7_9STRA</name>
<comment type="cofactor">
    <cofactor evidence="1">
        <name>FAD</name>
        <dbReference type="ChEBI" id="CHEBI:57692"/>
    </cofactor>
</comment>
<evidence type="ECO:0000256" key="2">
    <source>
        <dbReference type="ARBA" id="ARBA00005272"/>
    </source>
</evidence>
<keyword evidence="4" id="KW-0274">FAD</keyword>
<protein>
    <recommendedName>
        <fullName evidence="7">FAD/NAD(P)-binding domain-containing protein</fullName>
    </recommendedName>
</protein>
<keyword evidence="6" id="KW-0732">Signal</keyword>